<reference evidence="3 4" key="1">
    <citation type="submission" date="2023-01" db="EMBL/GenBank/DDBJ databases">
        <title>Analysis of 21 Apiospora genomes using comparative genomics revels a genus with tremendous synthesis potential of carbohydrate active enzymes and secondary metabolites.</title>
        <authorList>
            <person name="Sorensen T."/>
        </authorList>
    </citation>
    <scope>NUCLEOTIDE SEQUENCE [LARGE SCALE GENOMIC DNA]</scope>
    <source>
        <strain evidence="3 4">CBS 20057</strain>
    </source>
</reference>
<evidence type="ECO:0000313" key="3">
    <source>
        <dbReference type="EMBL" id="KAK8006177.1"/>
    </source>
</evidence>
<feature type="region of interest" description="Disordered" evidence="1">
    <location>
        <begin position="162"/>
        <end position="222"/>
    </location>
</feature>
<feature type="region of interest" description="Disordered" evidence="1">
    <location>
        <begin position="49"/>
        <end position="90"/>
    </location>
</feature>
<accession>A0ABR1RAB4</accession>
<keyword evidence="4" id="KW-1185">Reference proteome</keyword>
<sequence>MLYKLSLLLGLLSASQLVAANADPGSRHHARRDRGRLAVRQTVWANTTTASSLSTSKPLASTSRVPSSSQIPPTTTTKSQTSSQRSSANETIVAETISGSTITATVGQFEATTIPKYSTLASTLTTTTSSDGIIIPLIIFPGGGAWRVYRLRRCPAARWCHTHATPGPPPGGNNNNDGDGDGTDDPTKTDDPTSTAKTTTSKKESSATTTTTTTSSSSSSTTSSSACRIVTYAQLHAYLFHDEEVVGVIELYQAFVFDSDFNVHGVLIFHDFVVYLAPTTTTKPPPRPTTPLERQPIRCHDESDFRGHADISGSAQDGYSTDFSDLDGPDDSEYLSEGSPKLTMHERDKHGVNYDFSVEWVEGCTTKEERQSFRFPLGSPSMITAYLLMRENYTKCFNGGVGGSTQVGCLKYTFTGGK</sequence>
<dbReference type="EMBL" id="JAQQWI010000017">
    <property type="protein sequence ID" value="KAK8006177.1"/>
    <property type="molecule type" value="Genomic_DNA"/>
</dbReference>
<evidence type="ECO:0000313" key="4">
    <source>
        <dbReference type="Proteomes" id="UP001396898"/>
    </source>
</evidence>
<proteinExistence type="predicted"/>
<feature type="signal peptide" evidence="2">
    <location>
        <begin position="1"/>
        <end position="22"/>
    </location>
</feature>
<feature type="compositionally biased region" description="Low complexity" evidence="1">
    <location>
        <begin position="49"/>
        <end position="87"/>
    </location>
</feature>
<feature type="compositionally biased region" description="Low complexity" evidence="1">
    <location>
        <begin position="206"/>
        <end position="222"/>
    </location>
</feature>
<evidence type="ECO:0000256" key="2">
    <source>
        <dbReference type="SAM" id="SignalP"/>
    </source>
</evidence>
<feature type="compositionally biased region" description="Acidic residues" evidence="1">
    <location>
        <begin position="324"/>
        <end position="334"/>
    </location>
</feature>
<feature type="chain" id="PRO_5047246647" evidence="2">
    <location>
        <begin position="23"/>
        <end position="418"/>
    </location>
</feature>
<feature type="region of interest" description="Disordered" evidence="1">
    <location>
        <begin position="310"/>
        <end position="338"/>
    </location>
</feature>
<name>A0ABR1RAB4_9PEZI</name>
<evidence type="ECO:0000256" key="1">
    <source>
        <dbReference type="SAM" id="MobiDB-lite"/>
    </source>
</evidence>
<dbReference type="Proteomes" id="UP001396898">
    <property type="component" value="Unassembled WGS sequence"/>
</dbReference>
<protein>
    <submittedName>
        <fullName evidence="3">Uncharacterized protein</fullName>
    </submittedName>
</protein>
<organism evidence="3 4">
    <name type="scientific">Apiospora marii</name>
    <dbReference type="NCBI Taxonomy" id="335849"/>
    <lineage>
        <taxon>Eukaryota</taxon>
        <taxon>Fungi</taxon>
        <taxon>Dikarya</taxon>
        <taxon>Ascomycota</taxon>
        <taxon>Pezizomycotina</taxon>
        <taxon>Sordariomycetes</taxon>
        <taxon>Xylariomycetidae</taxon>
        <taxon>Amphisphaeriales</taxon>
        <taxon>Apiosporaceae</taxon>
        <taxon>Apiospora</taxon>
    </lineage>
</organism>
<comment type="caution">
    <text evidence="3">The sequence shown here is derived from an EMBL/GenBank/DDBJ whole genome shotgun (WGS) entry which is preliminary data.</text>
</comment>
<keyword evidence="2" id="KW-0732">Signal</keyword>
<feature type="compositionally biased region" description="Polar residues" evidence="1">
    <location>
        <begin position="313"/>
        <end position="323"/>
    </location>
</feature>
<gene>
    <name evidence="3" type="ORF">PG991_012474</name>
</gene>